<gene>
    <name evidence="1" type="ORF">ACFQRF_11180</name>
</gene>
<name>A0ABW2KGS6_9ACTN</name>
<keyword evidence="2" id="KW-1185">Reference proteome</keyword>
<accession>A0ABW2KGS6</accession>
<organism evidence="1 2">
    <name type="scientific">Marinactinospora rubrisoli</name>
    <dbReference type="NCBI Taxonomy" id="2715399"/>
    <lineage>
        <taxon>Bacteria</taxon>
        <taxon>Bacillati</taxon>
        <taxon>Actinomycetota</taxon>
        <taxon>Actinomycetes</taxon>
        <taxon>Streptosporangiales</taxon>
        <taxon>Nocardiopsidaceae</taxon>
        <taxon>Marinactinospora</taxon>
    </lineage>
</organism>
<reference evidence="2" key="1">
    <citation type="journal article" date="2019" name="Int. J. Syst. Evol. Microbiol.">
        <title>The Global Catalogue of Microorganisms (GCM) 10K type strain sequencing project: providing services to taxonomists for standard genome sequencing and annotation.</title>
        <authorList>
            <consortium name="The Broad Institute Genomics Platform"/>
            <consortium name="The Broad Institute Genome Sequencing Center for Infectious Disease"/>
            <person name="Wu L."/>
            <person name="Ma J."/>
        </authorList>
    </citation>
    <scope>NUCLEOTIDE SEQUENCE [LARGE SCALE GENOMIC DNA]</scope>
    <source>
        <strain evidence="2">CGMCC 4.7382</strain>
    </source>
</reference>
<protein>
    <recommendedName>
        <fullName evidence="3">HNH endonuclease</fullName>
    </recommendedName>
</protein>
<evidence type="ECO:0000313" key="1">
    <source>
        <dbReference type="EMBL" id="MFC7328305.1"/>
    </source>
</evidence>
<dbReference type="RefSeq" id="WP_379870952.1">
    <property type="nucleotide sequence ID" value="NZ_JBHTBH010000004.1"/>
</dbReference>
<comment type="caution">
    <text evidence="1">The sequence shown here is derived from an EMBL/GenBank/DDBJ whole genome shotgun (WGS) entry which is preliminary data.</text>
</comment>
<evidence type="ECO:0000313" key="2">
    <source>
        <dbReference type="Proteomes" id="UP001596540"/>
    </source>
</evidence>
<proteinExistence type="predicted"/>
<sequence length="103" mass="11444">MSVPDPAPASRGPAARPWWVLLSRWMNGVRVCAVPDCIELTDPDLSHCHTHVRELRAALGERRCADPGCVLPRDGDDPLCHDHRDAELISGYRPETPAGRWNV</sequence>
<evidence type="ECO:0008006" key="3">
    <source>
        <dbReference type="Google" id="ProtNLM"/>
    </source>
</evidence>
<dbReference type="EMBL" id="JBHTBH010000004">
    <property type="protein sequence ID" value="MFC7328305.1"/>
    <property type="molecule type" value="Genomic_DNA"/>
</dbReference>
<dbReference type="Proteomes" id="UP001596540">
    <property type="component" value="Unassembled WGS sequence"/>
</dbReference>